<evidence type="ECO:0008006" key="4">
    <source>
        <dbReference type="Google" id="ProtNLM"/>
    </source>
</evidence>
<comment type="caution">
    <text evidence="2">The sequence shown here is derived from an EMBL/GenBank/DDBJ whole genome shotgun (WGS) entry which is preliminary data.</text>
</comment>
<evidence type="ECO:0000313" key="3">
    <source>
        <dbReference type="Proteomes" id="UP001443914"/>
    </source>
</evidence>
<protein>
    <recommendedName>
        <fullName evidence="4">Transmembrane protein</fullName>
    </recommendedName>
</protein>
<dbReference type="AlphaFoldDB" id="A0AAW1J7J4"/>
<feature type="transmembrane region" description="Helical" evidence="1">
    <location>
        <begin position="54"/>
        <end position="77"/>
    </location>
</feature>
<evidence type="ECO:0000313" key="2">
    <source>
        <dbReference type="EMBL" id="KAK9698766.1"/>
    </source>
</evidence>
<organism evidence="2 3">
    <name type="scientific">Saponaria officinalis</name>
    <name type="common">Common soapwort</name>
    <name type="synonym">Lychnis saponaria</name>
    <dbReference type="NCBI Taxonomy" id="3572"/>
    <lineage>
        <taxon>Eukaryota</taxon>
        <taxon>Viridiplantae</taxon>
        <taxon>Streptophyta</taxon>
        <taxon>Embryophyta</taxon>
        <taxon>Tracheophyta</taxon>
        <taxon>Spermatophyta</taxon>
        <taxon>Magnoliopsida</taxon>
        <taxon>eudicotyledons</taxon>
        <taxon>Gunneridae</taxon>
        <taxon>Pentapetalae</taxon>
        <taxon>Caryophyllales</taxon>
        <taxon>Caryophyllaceae</taxon>
        <taxon>Caryophylleae</taxon>
        <taxon>Saponaria</taxon>
    </lineage>
</organism>
<evidence type="ECO:0000256" key="1">
    <source>
        <dbReference type="SAM" id="Phobius"/>
    </source>
</evidence>
<keyword evidence="1" id="KW-0472">Membrane</keyword>
<keyword evidence="1" id="KW-0812">Transmembrane</keyword>
<keyword evidence="1" id="KW-1133">Transmembrane helix</keyword>
<dbReference type="EMBL" id="JBDFQZ010000008">
    <property type="protein sequence ID" value="KAK9698766.1"/>
    <property type="molecule type" value="Genomic_DNA"/>
</dbReference>
<proteinExistence type="predicted"/>
<name>A0AAW1J7J4_SAPOF</name>
<reference evidence="2" key="1">
    <citation type="submission" date="2024-03" db="EMBL/GenBank/DDBJ databases">
        <title>WGS assembly of Saponaria officinalis var. Norfolk2.</title>
        <authorList>
            <person name="Jenkins J."/>
            <person name="Shu S."/>
            <person name="Grimwood J."/>
            <person name="Barry K."/>
            <person name="Goodstein D."/>
            <person name="Schmutz J."/>
            <person name="Leebens-Mack J."/>
            <person name="Osbourn A."/>
        </authorList>
    </citation>
    <scope>NUCLEOTIDE SEQUENCE [LARGE SCALE GENOMIC DNA]</scope>
    <source>
        <strain evidence="2">JIC</strain>
    </source>
</reference>
<feature type="transmembrane region" description="Helical" evidence="1">
    <location>
        <begin position="89"/>
        <end position="112"/>
    </location>
</feature>
<sequence length="114" mass="13297">MMKTVGEDTHENSYQNNQDRSPVSLFLAAIDPPVFAQTTKCSTPDRLLEISERVFGFFVIFGFMFLFRIAGMVYGIVFHLNYYCYCRHLFLLLISLFNLSRLLHGGLSFWVVRR</sequence>
<accession>A0AAW1J7J4</accession>
<gene>
    <name evidence="2" type="ORF">RND81_08G129600</name>
</gene>
<dbReference type="Proteomes" id="UP001443914">
    <property type="component" value="Unassembled WGS sequence"/>
</dbReference>
<keyword evidence="3" id="KW-1185">Reference proteome</keyword>